<protein>
    <submittedName>
        <fullName evidence="2">Uncharacterized protein</fullName>
    </submittedName>
</protein>
<gene>
    <name evidence="2" type="ORF">B0A49_13099</name>
</gene>
<feature type="region of interest" description="Disordered" evidence="1">
    <location>
        <begin position="101"/>
        <end position="126"/>
    </location>
</feature>
<feature type="compositionally biased region" description="Polar residues" evidence="1">
    <location>
        <begin position="344"/>
        <end position="365"/>
    </location>
</feature>
<sequence>MACHAGLETCQTPVLICLRPAQTQRARSSTISEILALPDRLSQQLALKRDLKGRAALSGGLLAENPTAARKALGAISGNAVPVAPARVLSAKGLRSVSLPSRYQSNLQQPRTTSSSTAPKPSVANIGSTRTIDFIAQFPLPPTAARTPAPPTPPTRPVDASPPPAPSTTAHVPTRLPSLLDLGEGVLSGPRRDRNRVATLRSLRSLSGSTRSSCGPRTPLRPTSPAPDVSFGPRSGVTDPASLYRLTAPSSHPEPTSAYQAPTSTTRTQSRSPSLCASPTPTETATPVRGEATTRYTLAGMPIYRPTAPSLRALDRHGEREHEHARCESIAAYIASIRCIQPAKPSNASPPDNRCLEQQGSSQEIDAQRCPQASDPHSPHRSSTTASRGTSARDGQAGSPSGHRRRPHRHRLQLPLRGRSAGPTPRPEAVEAAKAEAVEKRRAAHTAQPPGADVAARAIGPAGPKPGSVALRGPCEAALARRTGIALAFPREGRGGG</sequence>
<dbReference type="Proteomes" id="UP000308768">
    <property type="component" value="Unassembled WGS sequence"/>
</dbReference>
<feature type="compositionally biased region" description="Low complexity" evidence="1">
    <location>
        <begin position="262"/>
        <end position="274"/>
    </location>
</feature>
<feature type="compositionally biased region" description="Basic residues" evidence="1">
    <location>
        <begin position="402"/>
        <end position="412"/>
    </location>
</feature>
<feature type="compositionally biased region" description="Polar residues" evidence="1">
    <location>
        <begin position="275"/>
        <end position="285"/>
    </location>
</feature>
<reference evidence="2 3" key="1">
    <citation type="submission" date="2017-03" db="EMBL/GenBank/DDBJ databases">
        <title>Genomes of endolithic fungi from Antarctica.</title>
        <authorList>
            <person name="Coleine C."/>
            <person name="Masonjones S."/>
            <person name="Stajich J.E."/>
        </authorList>
    </citation>
    <scope>NUCLEOTIDE SEQUENCE [LARGE SCALE GENOMIC DNA]</scope>
    <source>
        <strain evidence="2 3">CCFEE 5187</strain>
    </source>
</reference>
<accession>A0A4U0VD13</accession>
<proteinExistence type="predicted"/>
<feature type="compositionally biased region" description="Polar residues" evidence="1">
    <location>
        <begin position="248"/>
        <end position="261"/>
    </location>
</feature>
<feature type="region of interest" description="Disordered" evidence="1">
    <location>
        <begin position="344"/>
        <end position="453"/>
    </location>
</feature>
<feature type="compositionally biased region" description="Low complexity" evidence="1">
    <location>
        <begin position="199"/>
        <end position="213"/>
    </location>
</feature>
<feature type="compositionally biased region" description="Pro residues" evidence="1">
    <location>
        <begin position="148"/>
        <end position="166"/>
    </location>
</feature>
<feature type="region of interest" description="Disordered" evidence="1">
    <location>
        <begin position="141"/>
        <end position="294"/>
    </location>
</feature>
<keyword evidence="3" id="KW-1185">Reference proteome</keyword>
<evidence type="ECO:0000313" key="3">
    <source>
        <dbReference type="Proteomes" id="UP000308768"/>
    </source>
</evidence>
<evidence type="ECO:0000313" key="2">
    <source>
        <dbReference type="EMBL" id="TKA46703.1"/>
    </source>
</evidence>
<feature type="compositionally biased region" description="Low complexity" evidence="1">
    <location>
        <begin position="381"/>
        <end position="401"/>
    </location>
</feature>
<organism evidence="2 3">
    <name type="scientific">Cryomyces minteri</name>
    <dbReference type="NCBI Taxonomy" id="331657"/>
    <lineage>
        <taxon>Eukaryota</taxon>
        <taxon>Fungi</taxon>
        <taxon>Dikarya</taxon>
        <taxon>Ascomycota</taxon>
        <taxon>Pezizomycotina</taxon>
        <taxon>Dothideomycetes</taxon>
        <taxon>Dothideomycetes incertae sedis</taxon>
        <taxon>Cryomyces</taxon>
    </lineage>
</organism>
<dbReference type="EMBL" id="NAJN01002914">
    <property type="protein sequence ID" value="TKA46703.1"/>
    <property type="molecule type" value="Genomic_DNA"/>
</dbReference>
<feature type="compositionally biased region" description="Basic and acidic residues" evidence="1">
    <location>
        <begin position="428"/>
        <end position="441"/>
    </location>
</feature>
<comment type="caution">
    <text evidence="2">The sequence shown here is derived from an EMBL/GenBank/DDBJ whole genome shotgun (WGS) entry which is preliminary data.</text>
</comment>
<dbReference type="AlphaFoldDB" id="A0A4U0VD13"/>
<evidence type="ECO:0000256" key="1">
    <source>
        <dbReference type="SAM" id="MobiDB-lite"/>
    </source>
</evidence>
<name>A0A4U0VD13_9PEZI</name>